<name>A0A7S4G6K4_9EUGL</name>
<dbReference type="InterPro" id="IPR027417">
    <property type="entry name" value="P-loop_NTPase"/>
</dbReference>
<evidence type="ECO:0000313" key="5">
    <source>
        <dbReference type="EMBL" id="CAE0827017.1"/>
    </source>
</evidence>
<dbReference type="PROSITE" id="PS50096">
    <property type="entry name" value="IQ"/>
    <property type="match status" value="5"/>
</dbReference>
<gene>
    <name evidence="5" type="ORF">EGYM00163_LOCUS38278</name>
</gene>
<dbReference type="GO" id="GO:0005737">
    <property type="term" value="C:cytoplasm"/>
    <property type="evidence" value="ECO:0007669"/>
    <property type="project" value="UniProtKB-SubCell"/>
</dbReference>
<dbReference type="GO" id="GO:0007051">
    <property type="term" value="P:spindle organization"/>
    <property type="evidence" value="ECO:0007669"/>
    <property type="project" value="TreeGrafter"/>
</dbReference>
<dbReference type="GO" id="GO:0051295">
    <property type="term" value="P:establishment of meiotic spindle localization"/>
    <property type="evidence" value="ECO:0007669"/>
    <property type="project" value="TreeGrafter"/>
</dbReference>
<protein>
    <submittedName>
        <fullName evidence="5">Uncharacterized protein</fullName>
    </submittedName>
</protein>
<dbReference type="PANTHER" id="PTHR22706:SF1">
    <property type="entry name" value="ASSEMBLY FACTOR FOR SPINDLE MICROTUBULES"/>
    <property type="match status" value="1"/>
</dbReference>
<dbReference type="EMBL" id="HBJA01110971">
    <property type="protein sequence ID" value="CAE0827017.1"/>
    <property type="molecule type" value="Transcribed_RNA"/>
</dbReference>
<keyword evidence="4" id="KW-0112">Calmodulin-binding</keyword>
<dbReference type="Pfam" id="PF00612">
    <property type="entry name" value="IQ"/>
    <property type="match status" value="6"/>
</dbReference>
<dbReference type="PANTHER" id="PTHR22706">
    <property type="entry name" value="ASSEMBLY FACTOR FOR SPINDLE MICROTUBULES"/>
    <property type="match status" value="1"/>
</dbReference>
<dbReference type="InterPro" id="IPR000048">
    <property type="entry name" value="IQ_motif_EF-hand-BS"/>
</dbReference>
<evidence type="ECO:0000256" key="4">
    <source>
        <dbReference type="ARBA" id="ARBA00022860"/>
    </source>
</evidence>
<evidence type="ECO:0000256" key="3">
    <source>
        <dbReference type="ARBA" id="ARBA00022737"/>
    </source>
</evidence>
<dbReference type="GO" id="GO:0005516">
    <property type="term" value="F:calmodulin binding"/>
    <property type="evidence" value="ECO:0007669"/>
    <property type="project" value="UniProtKB-KW"/>
</dbReference>
<dbReference type="SUPFAM" id="SSF52540">
    <property type="entry name" value="P-loop containing nucleoside triphosphate hydrolases"/>
    <property type="match status" value="1"/>
</dbReference>
<reference evidence="5" key="1">
    <citation type="submission" date="2021-01" db="EMBL/GenBank/DDBJ databases">
        <authorList>
            <person name="Corre E."/>
            <person name="Pelletier E."/>
            <person name="Niang G."/>
            <person name="Scheremetjew M."/>
            <person name="Finn R."/>
            <person name="Kale V."/>
            <person name="Holt S."/>
            <person name="Cochrane G."/>
            <person name="Meng A."/>
            <person name="Brown T."/>
            <person name="Cohen L."/>
        </authorList>
    </citation>
    <scope>NUCLEOTIDE SEQUENCE</scope>
    <source>
        <strain evidence="5">CCMP1594</strain>
    </source>
</reference>
<sequence length="490" mass="56209">MATQIVLITGADDRLRTYFVEANEQYHAAAVKIQAATRGWLTRCRIWAIRTQFEGMLEDESATFYDMWTMVQQRMSPEYERQQAAALTIQRVWRGYCGRRYVWWLRDQLHRTEVTELAQTVEISAAAIRIQKVWRGALIRDDILEMLIDKMDTSPWDATTTLQVQSSSTVRRELIHQHFLEYSKQLNLITTLQRVGRGYIARHTHWDTFCLVTGKAATAIQSLWRGYMVRSTYIYSFGGRRCYAHPQKVFAPAVAVLQRAWRCCCARHQAQALRRHRAATRLQAAFRGYNIRRVEHLRQRAWQWEELNRRIARLQAHVKGWAVRRRLLRPPWPSPYAPGLRDPDIWTHLNPPPLGRSQGLSGLEAGLRPRSAQGPGTLHRSLTLHAATGTYIPLKQRTVWPSGLTRGTLQALRPSPEFGTLGLPHALQDWVPHSDALTASSRFESPTLPPIRKTYPYVSPDKGRCTAKAAMGGHRLFAARAALRADMLGH</sequence>
<keyword evidence="2" id="KW-0963">Cytoplasm</keyword>
<dbReference type="CDD" id="cd23767">
    <property type="entry name" value="IQCD"/>
    <property type="match status" value="3"/>
</dbReference>
<dbReference type="SMART" id="SM00015">
    <property type="entry name" value="IQ"/>
    <property type="match status" value="8"/>
</dbReference>
<accession>A0A7S4G6K4</accession>
<keyword evidence="3" id="KW-0677">Repeat</keyword>
<proteinExistence type="predicted"/>
<organism evidence="5">
    <name type="scientific">Eutreptiella gymnastica</name>
    <dbReference type="NCBI Taxonomy" id="73025"/>
    <lineage>
        <taxon>Eukaryota</taxon>
        <taxon>Discoba</taxon>
        <taxon>Euglenozoa</taxon>
        <taxon>Euglenida</taxon>
        <taxon>Spirocuta</taxon>
        <taxon>Euglenophyceae</taxon>
        <taxon>Eutreptiales</taxon>
        <taxon>Eutreptiaceae</taxon>
        <taxon>Eutreptiella</taxon>
    </lineage>
</organism>
<dbReference type="GO" id="GO:0000278">
    <property type="term" value="P:mitotic cell cycle"/>
    <property type="evidence" value="ECO:0007669"/>
    <property type="project" value="TreeGrafter"/>
</dbReference>
<dbReference type="Gene3D" id="1.20.5.190">
    <property type="match status" value="3"/>
</dbReference>
<dbReference type="AlphaFoldDB" id="A0A7S4G6K4"/>
<comment type="subcellular location">
    <subcellularLocation>
        <location evidence="1">Cytoplasm</location>
    </subcellularLocation>
</comment>
<dbReference type="GO" id="GO:0000922">
    <property type="term" value="C:spindle pole"/>
    <property type="evidence" value="ECO:0007669"/>
    <property type="project" value="TreeGrafter"/>
</dbReference>
<evidence type="ECO:0000256" key="2">
    <source>
        <dbReference type="ARBA" id="ARBA00022490"/>
    </source>
</evidence>
<dbReference type="InterPro" id="IPR051185">
    <property type="entry name" value="ASPM"/>
</dbReference>
<evidence type="ECO:0000256" key="1">
    <source>
        <dbReference type="ARBA" id="ARBA00004496"/>
    </source>
</evidence>